<name>A0A9P7N489_9HYPO</name>
<evidence type="ECO:0000313" key="6">
    <source>
        <dbReference type="Proteomes" id="UP000748025"/>
    </source>
</evidence>
<feature type="region of interest" description="Disordered" evidence="3">
    <location>
        <begin position="75"/>
        <end position="102"/>
    </location>
</feature>
<dbReference type="OrthoDB" id="41532at2759"/>
<keyword evidence="1" id="KW-0808">Transferase</keyword>
<dbReference type="Proteomes" id="UP000748025">
    <property type="component" value="Unassembled WGS sequence"/>
</dbReference>
<dbReference type="GO" id="GO:0016747">
    <property type="term" value="F:acyltransferase activity, transferring groups other than amino-acyl groups"/>
    <property type="evidence" value="ECO:0007669"/>
    <property type="project" value="InterPro"/>
</dbReference>
<dbReference type="Gene3D" id="3.40.630.30">
    <property type="match status" value="1"/>
</dbReference>
<dbReference type="PROSITE" id="PS51186">
    <property type="entry name" value="GNAT"/>
    <property type="match status" value="1"/>
</dbReference>
<evidence type="ECO:0000259" key="4">
    <source>
        <dbReference type="PROSITE" id="PS51186"/>
    </source>
</evidence>
<keyword evidence="6" id="KW-1185">Reference proteome</keyword>
<comment type="caution">
    <text evidence="5">The sequence shown here is derived from an EMBL/GenBank/DDBJ whole genome shotgun (WGS) entry which is preliminary data.</text>
</comment>
<dbReference type="SUPFAM" id="SSF55729">
    <property type="entry name" value="Acyl-CoA N-acyltransferases (Nat)"/>
    <property type="match status" value="1"/>
</dbReference>
<sequence length="230" mass="25791">MANVKIIPFDPARHQHLFPSIVTLHVDAIECDDIPLRFHPPFDEAKRAKMTAFWKQHTRESAEGRRLTLIALAGESEEDSGNGGSKDDGNSNGNLNGNGSTPIQRNQVLGVVELALSDSEAGTFRGELEMLIVSPSYRRHGLAKRLLQEVERLALEQNKTLITFSTTRDSVAEKYLYAQMGFVEFGRLPDYAITPLTGKYVDGVYFYKDLSRRARKPDRQSVLLAQDLEL</sequence>
<evidence type="ECO:0000256" key="3">
    <source>
        <dbReference type="SAM" id="MobiDB-lite"/>
    </source>
</evidence>
<keyword evidence="2" id="KW-0012">Acyltransferase</keyword>
<organism evidence="5 6">
    <name type="scientific">Claviceps pusilla</name>
    <dbReference type="NCBI Taxonomy" id="123648"/>
    <lineage>
        <taxon>Eukaryota</taxon>
        <taxon>Fungi</taxon>
        <taxon>Dikarya</taxon>
        <taxon>Ascomycota</taxon>
        <taxon>Pezizomycotina</taxon>
        <taxon>Sordariomycetes</taxon>
        <taxon>Hypocreomycetidae</taxon>
        <taxon>Hypocreales</taxon>
        <taxon>Clavicipitaceae</taxon>
        <taxon>Claviceps</taxon>
    </lineage>
</organism>
<accession>A0A9P7N489</accession>
<dbReference type="InterPro" id="IPR016181">
    <property type="entry name" value="Acyl_CoA_acyltransferase"/>
</dbReference>
<reference evidence="5" key="1">
    <citation type="journal article" date="2020" name="bioRxiv">
        <title>Whole genome comparisons of ergot fungi reveals the divergence and evolution of species within the genus Claviceps are the result of varying mechanisms driving genome evolution and host range expansion.</title>
        <authorList>
            <person name="Wyka S.A."/>
            <person name="Mondo S.J."/>
            <person name="Liu M."/>
            <person name="Dettman J."/>
            <person name="Nalam V."/>
            <person name="Broders K.D."/>
        </authorList>
    </citation>
    <scope>NUCLEOTIDE SEQUENCE</scope>
    <source>
        <strain evidence="5">CCC 602</strain>
    </source>
</reference>
<proteinExistence type="predicted"/>
<dbReference type="PANTHER" id="PTHR43420:SF47">
    <property type="entry name" value="N-ACETYLTRANSFERASE DOMAIN-CONTAINING PROTEIN"/>
    <property type="match status" value="1"/>
</dbReference>
<dbReference type="InterPro" id="IPR050680">
    <property type="entry name" value="YpeA/RimI_acetyltransf"/>
</dbReference>
<evidence type="ECO:0000256" key="1">
    <source>
        <dbReference type="ARBA" id="ARBA00022679"/>
    </source>
</evidence>
<dbReference type="EMBL" id="SRPW01002728">
    <property type="protein sequence ID" value="KAG5990870.1"/>
    <property type="molecule type" value="Genomic_DNA"/>
</dbReference>
<dbReference type="AlphaFoldDB" id="A0A9P7N489"/>
<feature type="compositionally biased region" description="Low complexity" evidence="3">
    <location>
        <begin position="90"/>
        <end position="100"/>
    </location>
</feature>
<feature type="domain" description="N-acetyltransferase" evidence="4">
    <location>
        <begin position="56"/>
        <end position="211"/>
    </location>
</feature>
<dbReference type="CDD" id="cd04301">
    <property type="entry name" value="NAT_SF"/>
    <property type="match status" value="1"/>
</dbReference>
<dbReference type="InterPro" id="IPR000182">
    <property type="entry name" value="GNAT_dom"/>
</dbReference>
<gene>
    <name evidence="5" type="ORF">E4U43_004167</name>
</gene>
<dbReference type="Pfam" id="PF00583">
    <property type="entry name" value="Acetyltransf_1"/>
    <property type="match status" value="1"/>
</dbReference>
<dbReference type="PANTHER" id="PTHR43420">
    <property type="entry name" value="ACETYLTRANSFERASE"/>
    <property type="match status" value="1"/>
</dbReference>
<protein>
    <recommendedName>
        <fullName evidence="4">N-acetyltransferase domain-containing protein</fullName>
    </recommendedName>
</protein>
<evidence type="ECO:0000313" key="5">
    <source>
        <dbReference type="EMBL" id="KAG5990870.1"/>
    </source>
</evidence>
<evidence type="ECO:0000256" key="2">
    <source>
        <dbReference type="ARBA" id="ARBA00023315"/>
    </source>
</evidence>